<organism evidence="2 3">
    <name type="scientific">Bodo saltans</name>
    <name type="common">Flagellated protozoan</name>
    <dbReference type="NCBI Taxonomy" id="75058"/>
    <lineage>
        <taxon>Eukaryota</taxon>
        <taxon>Discoba</taxon>
        <taxon>Euglenozoa</taxon>
        <taxon>Kinetoplastea</taxon>
        <taxon>Metakinetoplastina</taxon>
        <taxon>Eubodonida</taxon>
        <taxon>Bodonidae</taxon>
        <taxon>Bodo</taxon>
    </lineage>
</organism>
<evidence type="ECO:0000256" key="1">
    <source>
        <dbReference type="SAM" id="MobiDB-lite"/>
    </source>
</evidence>
<feature type="region of interest" description="Disordered" evidence="1">
    <location>
        <begin position="941"/>
        <end position="960"/>
    </location>
</feature>
<dbReference type="EMBL" id="CYKH01001823">
    <property type="protein sequence ID" value="CUG90426.1"/>
    <property type="molecule type" value="Genomic_DNA"/>
</dbReference>
<proteinExistence type="predicted"/>
<name>A0A0S4JFT0_BODSA</name>
<dbReference type="VEuPathDB" id="TriTrypDB:BSAL_26635"/>
<dbReference type="Proteomes" id="UP000051952">
    <property type="component" value="Unassembled WGS sequence"/>
</dbReference>
<dbReference type="AlphaFoldDB" id="A0A0S4JFT0"/>
<accession>A0A0S4JFT0</accession>
<keyword evidence="3" id="KW-1185">Reference proteome</keyword>
<gene>
    <name evidence="2" type="ORF">BSAL_26635</name>
</gene>
<reference evidence="3" key="1">
    <citation type="submission" date="2015-09" db="EMBL/GenBank/DDBJ databases">
        <authorList>
            <consortium name="Pathogen Informatics"/>
        </authorList>
    </citation>
    <scope>NUCLEOTIDE SEQUENCE [LARGE SCALE GENOMIC DNA]</scope>
    <source>
        <strain evidence="3">Lake Konstanz</strain>
    </source>
</reference>
<protein>
    <submittedName>
        <fullName evidence="2">Membrane-associated protein, putative</fullName>
    </submittedName>
</protein>
<evidence type="ECO:0000313" key="3">
    <source>
        <dbReference type="Proteomes" id="UP000051952"/>
    </source>
</evidence>
<sequence>MFKQLRGTCRRDSASLFRLLIATAMLVSATLSFTWQTSAITASLQQEVVLKTTGSLISGEGTSNPHHIAVDAAMVDAAVTFREQWHLEDQKKSHVLVRTKRRNATGGPHAWMCTTAGGGIFEDEATSPRFIASRRIMRRGIVVGYSTFVLPTELCRRPVPTIDLRGGPIRWTEILNDDVEGACAHGLEREPIASVALQYNDEVQQNNSAAKCFAMCMAFRSCTGFSVVLLETKRGEVAHRHCQLFRCFYYRTPIQLVSSMKMEWTPKTSVNNNNESTSSHQTKEHFEILHMILHKRRFVFDMQWFYDGSSNHSSSNHDTLLGGSVVSHDERASLVGQDVHSRHRARNDDDDDDGAKVLVVFRSFGGFVWNLETFDVPFPSNAQVIALDAVYGDVRSDIDATVQLEVVAIDRYALSVQRFSAEEALHVGEELLQSDRFSPIVDDRSDDTICSLWRRSRLLLPMEVFHGAATVASIPLSMISGRARLGGHVLSNMEPFIGSTLCIYAELHYASTVTPDKKKLRGPLSQAFAMKSVRLHRLLKMSSFGGDELPMYLTPYRSLHASVVAGVDCGGADTDGTLWCLRGTLLLSSSPPPPPTAINASMSLSSISLEGADWGSTCVLSLAVVASEAPAGGHHETFCCNVTLDVVEGFYTKFGPFGEALFTNILFRATSLAAQNLMSAAAVAASSTIMIVAKAHLYQEGALLKSIPSGPLMALWNTTLTPGDYPRRQPINSANPPTASLPSPAPILISLAVHECPDCLVQLLANIRLHAMPCAVVVHISAASNGATMTTKMAEAAILAEAELARSYHNISGNHNIAHMPVFINRHQMVIGGAGEHLHLVNFRNVAFMLHSHPHVEWSHVVWMQSNERLLKKGIGSYVRQFDMSVPRVAVHTELAGIAHFHQPLPRYYSLREMLSAAQQHRSTVLIQLRDATRRGLMSNTLAHPLTSSSSSSSSSSSRSRQSPLFMHRIFSPQNILSEGVFLNRSIAAYLSDISEATIDTDTQHSGDSKYIAHEYVTTILLEHAIDHFHLTTSRIGQRTSVLAWGRTNYFVTAEDIDMIRNSAGPPFSAKRFHHHSPAIINHSFAPPI</sequence>
<evidence type="ECO:0000313" key="2">
    <source>
        <dbReference type="EMBL" id="CUG90426.1"/>
    </source>
</evidence>
<feature type="compositionally biased region" description="Low complexity" evidence="1">
    <location>
        <begin position="948"/>
        <end position="960"/>
    </location>
</feature>